<organism evidence="7 8">
    <name type="scientific">Arachis hypogaea</name>
    <name type="common">Peanut</name>
    <dbReference type="NCBI Taxonomy" id="3818"/>
    <lineage>
        <taxon>Eukaryota</taxon>
        <taxon>Viridiplantae</taxon>
        <taxon>Streptophyta</taxon>
        <taxon>Embryophyta</taxon>
        <taxon>Tracheophyta</taxon>
        <taxon>Spermatophyta</taxon>
        <taxon>Magnoliopsida</taxon>
        <taxon>eudicotyledons</taxon>
        <taxon>Gunneridae</taxon>
        <taxon>Pentapetalae</taxon>
        <taxon>rosids</taxon>
        <taxon>fabids</taxon>
        <taxon>Fabales</taxon>
        <taxon>Fabaceae</taxon>
        <taxon>Papilionoideae</taxon>
        <taxon>50 kb inversion clade</taxon>
        <taxon>dalbergioids sensu lato</taxon>
        <taxon>Dalbergieae</taxon>
        <taxon>Pterocarpus clade</taxon>
        <taxon>Arachis</taxon>
    </lineage>
</organism>
<evidence type="ECO:0000256" key="1">
    <source>
        <dbReference type="ARBA" id="ARBA00000971"/>
    </source>
</evidence>
<dbReference type="PROSITE" id="PS50198">
    <property type="entry name" value="PPIC_PPIASE_2"/>
    <property type="match status" value="1"/>
</dbReference>
<evidence type="ECO:0000256" key="2">
    <source>
        <dbReference type="ARBA" id="ARBA00023110"/>
    </source>
</evidence>
<evidence type="ECO:0000259" key="6">
    <source>
        <dbReference type="PROSITE" id="PS50198"/>
    </source>
</evidence>
<comment type="catalytic activity">
    <reaction evidence="1 5">
        <text>[protein]-peptidylproline (omega=180) = [protein]-peptidylproline (omega=0)</text>
        <dbReference type="Rhea" id="RHEA:16237"/>
        <dbReference type="Rhea" id="RHEA-COMP:10747"/>
        <dbReference type="Rhea" id="RHEA-COMP:10748"/>
        <dbReference type="ChEBI" id="CHEBI:83833"/>
        <dbReference type="ChEBI" id="CHEBI:83834"/>
        <dbReference type="EC" id="5.2.1.8"/>
    </reaction>
</comment>
<evidence type="ECO:0000256" key="5">
    <source>
        <dbReference type="RuleBase" id="RU363014"/>
    </source>
</evidence>
<dbReference type="GO" id="GO:0005829">
    <property type="term" value="C:cytosol"/>
    <property type="evidence" value="ECO:0007669"/>
    <property type="project" value="TreeGrafter"/>
</dbReference>
<sequence length="150" mass="16336">MSSSSNRHGGDGGEVRASDILVKHHGSRCKVSWKDPEGQVIKKTTRDSAISQLKAFHDDIVSGKAKFEDIASRFSDCSSAKRVGNLGQSLSSVFSIQWYPTPLVSGSSTIFKSEEFEIGFTLFFSSVGVSAELFCMIDETLLEFQLNSSA</sequence>
<dbReference type="Pfam" id="PF00639">
    <property type="entry name" value="Rotamase"/>
    <property type="match status" value="1"/>
</dbReference>
<dbReference type="Proteomes" id="UP000464620">
    <property type="component" value="Chromosome B09"/>
</dbReference>
<accession>A0A6B9V6A6</accession>
<dbReference type="InterPro" id="IPR000297">
    <property type="entry name" value="PPIase_PpiC"/>
</dbReference>
<gene>
    <name evidence="7" type="ORF">DS421_19g646990</name>
</gene>
<keyword evidence="2 4" id="KW-0697">Rotamase</keyword>
<evidence type="ECO:0000313" key="7">
    <source>
        <dbReference type="EMBL" id="QHN76787.1"/>
    </source>
</evidence>
<dbReference type="PANTHER" id="PTHR10657:SF41">
    <property type="entry name" value="PEPTIDYL-PROLYL CIS-TRANS ISOMERASE PIN1"/>
    <property type="match status" value="1"/>
</dbReference>
<protein>
    <recommendedName>
        <fullName evidence="5">Peptidyl-prolyl cis-trans isomerase</fullName>
        <ecNumber evidence="5">5.2.1.8</ecNumber>
    </recommendedName>
</protein>
<evidence type="ECO:0000256" key="3">
    <source>
        <dbReference type="ARBA" id="ARBA00023235"/>
    </source>
</evidence>
<evidence type="ECO:0000313" key="8">
    <source>
        <dbReference type="Proteomes" id="UP000464620"/>
    </source>
</evidence>
<evidence type="ECO:0000256" key="4">
    <source>
        <dbReference type="PROSITE-ProRule" id="PRU00278"/>
    </source>
</evidence>
<dbReference type="EC" id="5.2.1.8" evidence="5"/>
<dbReference type="InterPro" id="IPR051370">
    <property type="entry name" value="PPIase_Pin1"/>
</dbReference>
<dbReference type="EMBL" id="CP031001">
    <property type="protein sequence ID" value="QHN76787.1"/>
    <property type="molecule type" value="Genomic_DNA"/>
</dbReference>
<dbReference type="SUPFAM" id="SSF54534">
    <property type="entry name" value="FKBP-like"/>
    <property type="match status" value="1"/>
</dbReference>
<dbReference type="PANTHER" id="PTHR10657">
    <property type="entry name" value="PEPTIDYL-PROLYL CIS-TRANS ISOMERASE"/>
    <property type="match status" value="1"/>
</dbReference>
<name>A0A6B9V6A6_ARAHY</name>
<dbReference type="GO" id="GO:0005634">
    <property type="term" value="C:nucleus"/>
    <property type="evidence" value="ECO:0007669"/>
    <property type="project" value="TreeGrafter"/>
</dbReference>
<dbReference type="GO" id="GO:0003755">
    <property type="term" value="F:peptidyl-prolyl cis-trans isomerase activity"/>
    <property type="evidence" value="ECO:0007669"/>
    <property type="project" value="UniProtKB-UniRule"/>
</dbReference>
<keyword evidence="3 4" id="KW-0413">Isomerase</keyword>
<reference evidence="7 8" key="1">
    <citation type="submission" date="2020-01" db="EMBL/GenBank/DDBJ databases">
        <title>Genome sequence of Arachis hypogaea, cultivar Shitouqi.</title>
        <authorList>
            <person name="Zhuang W."/>
            <person name="Chen H."/>
            <person name="Varshney R."/>
            <person name="Wang D."/>
            <person name="Ming R."/>
        </authorList>
    </citation>
    <scope>NUCLEOTIDE SEQUENCE [LARGE SCALE GENOMIC DNA]</scope>
    <source>
        <tissue evidence="7">Young leaf</tissue>
    </source>
</reference>
<proteinExistence type="predicted"/>
<dbReference type="Gene3D" id="3.10.50.40">
    <property type="match status" value="1"/>
</dbReference>
<dbReference type="AlphaFoldDB" id="A0A6B9V6A6"/>
<feature type="domain" description="PpiC" evidence="6">
    <location>
        <begin position="12"/>
        <end position="87"/>
    </location>
</feature>
<dbReference type="InterPro" id="IPR046357">
    <property type="entry name" value="PPIase_dom_sf"/>
</dbReference>